<evidence type="ECO:0000256" key="1">
    <source>
        <dbReference type="ARBA" id="ARBA00004236"/>
    </source>
</evidence>
<feature type="coiled-coil region" evidence="7">
    <location>
        <begin position="84"/>
        <end position="111"/>
    </location>
</feature>
<keyword evidence="8" id="KW-0812">Transmembrane</keyword>
<dbReference type="CDD" id="cd11386">
    <property type="entry name" value="MCP_signal"/>
    <property type="match status" value="1"/>
</dbReference>
<dbReference type="InterPro" id="IPR004089">
    <property type="entry name" value="MCPsignal_dom"/>
</dbReference>
<reference evidence="12" key="1">
    <citation type="journal article" date="2019" name="Int. J. Syst. Evol. Microbiol.">
        <title>The Global Catalogue of Microorganisms (GCM) 10K type strain sequencing project: providing services to taxonomists for standard genome sequencing and annotation.</title>
        <authorList>
            <consortium name="The Broad Institute Genomics Platform"/>
            <consortium name="The Broad Institute Genome Sequencing Center for Infectious Disease"/>
            <person name="Wu L."/>
            <person name="Ma J."/>
        </authorList>
    </citation>
    <scope>NUCLEOTIDE SEQUENCE [LARGE SCALE GENOMIC DNA]</scope>
    <source>
        <strain evidence="12">PCU 280</strain>
    </source>
</reference>
<dbReference type="SMART" id="SM00283">
    <property type="entry name" value="MA"/>
    <property type="match status" value="1"/>
</dbReference>
<dbReference type="SMART" id="SM00304">
    <property type="entry name" value="HAMP"/>
    <property type="match status" value="1"/>
</dbReference>
<comment type="caution">
    <text evidence="11">The sequence shown here is derived from an EMBL/GenBank/DDBJ whole genome shotgun (WGS) entry which is preliminary data.</text>
</comment>
<evidence type="ECO:0000313" key="12">
    <source>
        <dbReference type="Proteomes" id="UP001596233"/>
    </source>
</evidence>
<evidence type="ECO:0000256" key="4">
    <source>
        <dbReference type="ARBA" id="ARBA00023224"/>
    </source>
</evidence>
<dbReference type="Proteomes" id="UP001596233">
    <property type="component" value="Unassembled WGS sequence"/>
</dbReference>
<dbReference type="EMBL" id="JBHSTE010000006">
    <property type="protein sequence ID" value="MFC6334576.1"/>
    <property type="molecule type" value="Genomic_DNA"/>
</dbReference>
<dbReference type="Gene3D" id="1.10.287.950">
    <property type="entry name" value="Methyl-accepting chemotaxis protein"/>
    <property type="match status" value="1"/>
</dbReference>
<keyword evidence="8" id="KW-1133">Transmembrane helix</keyword>
<feature type="coiled-coil region" evidence="7">
    <location>
        <begin position="546"/>
        <end position="573"/>
    </location>
</feature>
<accession>A0ABW1V9P4</accession>
<evidence type="ECO:0000259" key="10">
    <source>
        <dbReference type="PROSITE" id="PS50885"/>
    </source>
</evidence>
<dbReference type="PROSITE" id="PS50885">
    <property type="entry name" value="HAMP"/>
    <property type="match status" value="1"/>
</dbReference>
<dbReference type="Pfam" id="PF00672">
    <property type="entry name" value="HAMP"/>
    <property type="match status" value="1"/>
</dbReference>
<dbReference type="Pfam" id="PF12729">
    <property type="entry name" value="4HB_MCP_1"/>
    <property type="match status" value="1"/>
</dbReference>
<dbReference type="SUPFAM" id="SSF58104">
    <property type="entry name" value="Methyl-accepting chemotaxis protein (MCP) signaling domain"/>
    <property type="match status" value="1"/>
</dbReference>
<dbReference type="InterPro" id="IPR003660">
    <property type="entry name" value="HAMP_dom"/>
</dbReference>
<comment type="similarity">
    <text evidence="5">Belongs to the methyl-accepting chemotaxis (MCP) protein family.</text>
</comment>
<evidence type="ECO:0000256" key="2">
    <source>
        <dbReference type="ARBA" id="ARBA00022475"/>
    </source>
</evidence>
<feature type="transmembrane region" description="Helical" evidence="8">
    <location>
        <begin position="193"/>
        <end position="214"/>
    </location>
</feature>
<evidence type="ECO:0000256" key="7">
    <source>
        <dbReference type="SAM" id="Coils"/>
    </source>
</evidence>
<dbReference type="CDD" id="cd06225">
    <property type="entry name" value="HAMP"/>
    <property type="match status" value="1"/>
</dbReference>
<keyword evidence="2" id="KW-1003">Cell membrane</keyword>
<feature type="domain" description="Methyl-accepting transducer" evidence="9">
    <location>
        <begin position="286"/>
        <end position="522"/>
    </location>
</feature>
<dbReference type="RefSeq" id="WP_379237238.1">
    <property type="nucleotide sequence ID" value="NZ_JBHSTE010000006.1"/>
</dbReference>
<sequence length="574" mass="63388">MIKKRIMNLNISFKLMVLIILLLGFNLLLGTVGLLAVNNINSNAREMYQQKMMANEYISQLMTTNVQLESAELELVLGTINVDVAKLEGVIAELNQQSEELQAKIETIAMTEESKGLYAYYTELASTVKDEFLKVRERMEDGRSLEAFIYFNNRLSVQRDGMIATLQEMKEVNLEDAQSFNENNRQEASNNRLLMVITLLVVVGIGAAFGYYIYVTIKQPINKLISDMKKVEEGDLTVKNDYTWTNEFGELSSSFNNMVASLNGIVTKVSAHSQSVATSAEHLLASSEQTKEHTDHIAGDVRHISEQASTQLIHVQESTRSMEEVATGIQRISESASNVADIAATATEQAHHGQARMNAITTQMNTIQSGVELTSHVIQAFAEQSEAISKSVIFIQEISEQVNLLALNASIEAARAGEHGKGFAVVASEVRNLADHSKQAALSITKLVNEMQKKSESAVDVVGRSQEEIQLGKNEVEQTYQLFEKIVESITIINAQLQEVSASSEQMSASSEQVTAALLEMTQLSGANAQQAKQVSNSTDEQQKIMLSMKSNLQDLTNIAIELEKEAMRFKTNA</sequence>
<comment type="subcellular location">
    <subcellularLocation>
        <location evidence="1">Cell membrane</location>
    </subcellularLocation>
</comment>
<dbReference type="PANTHER" id="PTHR32089">
    <property type="entry name" value="METHYL-ACCEPTING CHEMOTAXIS PROTEIN MCPB"/>
    <property type="match status" value="1"/>
</dbReference>
<evidence type="ECO:0000256" key="3">
    <source>
        <dbReference type="ARBA" id="ARBA00023136"/>
    </source>
</evidence>
<dbReference type="InterPro" id="IPR024478">
    <property type="entry name" value="HlyB_4HB_MCP"/>
</dbReference>
<organism evidence="11 12">
    <name type="scientific">Paenibacillus septentrionalis</name>
    <dbReference type="NCBI Taxonomy" id="429342"/>
    <lineage>
        <taxon>Bacteria</taxon>
        <taxon>Bacillati</taxon>
        <taxon>Bacillota</taxon>
        <taxon>Bacilli</taxon>
        <taxon>Bacillales</taxon>
        <taxon>Paenibacillaceae</taxon>
        <taxon>Paenibacillus</taxon>
    </lineage>
</organism>
<dbReference type="PROSITE" id="PS50111">
    <property type="entry name" value="CHEMOTAXIS_TRANSDUC_2"/>
    <property type="match status" value="1"/>
</dbReference>
<protein>
    <submittedName>
        <fullName evidence="11">Methyl-accepting chemotaxis protein</fullName>
    </submittedName>
</protein>
<evidence type="ECO:0000313" key="11">
    <source>
        <dbReference type="EMBL" id="MFC6334576.1"/>
    </source>
</evidence>
<keyword evidence="3 8" id="KW-0472">Membrane</keyword>
<feature type="transmembrane region" description="Helical" evidence="8">
    <location>
        <begin position="15"/>
        <end position="37"/>
    </location>
</feature>
<dbReference type="PANTHER" id="PTHR32089:SF112">
    <property type="entry name" value="LYSOZYME-LIKE PROTEIN-RELATED"/>
    <property type="match status" value="1"/>
</dbReference>
<dbReference type="Gene3D" id="6.10.340.10">
    <property type="match status" value="1"/>
</dbReference>
<keyword evidence="7" id="KW-0175">Coiled coil</keyword>
<name>A0ABW1V9P4_9BACL</name>
<keyword evidence="12" id="KW-1185">Reference proteome</keyword>
<feature type="domain" description="HAMP" evidence="10">
    <location>
        <begin position="215"/>
        <end position="267"/>
    </location>
</feature>
<keyword evidence="4 6" id="KW-0807">Transducer</keyword>
<proteinExistence type="inferred from homology"/>
<gene>
    <name evidence="11" type="ORF">ACFP56_18255</name>
</gene>
<evidence type="ECO:0000259" key="9">
    <source>
        <dbReference type="PROSITE" id="PS50111"/>
    </source>
</evidence>
<evidence type="ECO:0000256" key="8">
    <source>
        <dbReference type="SAM" id="Phobius"/>
    </source>
</evidence>
<dbReference type="InterPro" id="IPR004090">
    <property type="entry name" value="Chemotax_Me-accpt_rcpt"/>
</dbReference>
<dbReference type="Pfam" id="PF00015">
    <property type="entry name" value="MCPsignal"/>
    <property type="match status" value="1"/>
</dbReference>
<evidence type="ECO:0000256" key="5">
    <source>
        <dbReference type="ARBA" id="ARBA00029447"/>
    </source>
</evidence>
<evidence type="ECO:0000256" key="6">
    <source>
        <dbReference type="PROSITE-ProRule" id="PRU00284"/>
    </source>
</evidence>
<dbReference type="PRINTS" id="PR00260">
    <property type="entry name" value="CHEMTRNSDUCR"/>
</dbReference>